<reference evidence="3" key="1">
    <citation type="submission" date="2020-09" db="EMBL/GenBank/DDBJ databases">
        <authorList>
            <person name="Kim M.K."/>
        </authorList>
    </citation>
    <scope>NUCLEOTIDE SEQUENCE</scope>
    <source>
        <strain evidence="3">BT702</strain>
    </source>
</reference>
<name>A0A927AQU5_9BACT</name>
<feature type="domain" description="Endonuclease/exonuclease/phosphatase" evidence="2">
    <location>
        <begin position="150"/>
        <end position="363"/>
    </location>
</feature>
<keyword evidence="1" id="KW-0812">Transmembrane</keyword>
<keyword evidence="3" id="KW-0255">Endonuclease</keyword>
<proteinExistence type="predicted"/>
<dbReference type="AlphaFoldDB" id="A0A927AQU5"/>
<keyword evidence="3" id="KW-0378">Hydrolase</keyword>
<feature type="transmembrane region" description="Helical" evidence="1">
    <location>
        <begin position="92"/>
        <end position="111"/>
    </location>
</feature>
<dbReference type="EMBL" id="JACWZY010000007">
    <property type="protein sequence ID" value="MBD2701156.1"/>
    <property type="molecule type" value="Genomic_DNA"/>
</dbReference>
<sequence length="375" mass="42403">MTTSTEFRDLLRPAILRSGSGLQEVVHYVVSKYKQFPVAYTLLSYLFFTMAFCYYPMIDHWLTGFIMMSLPLAVVGGFAACLYLFYKKQSLVATAGLIWVLFSFVVAKRLVGNSDGELNTGNGQPLNVLSFNSETFLLNPHGRGFDPTALKADIACFQEYSPNVLIERQYVNKLEKLSCFEKDRQVGLALFSSYPIVRKYSRIWNRPNGPEINGFLCADIAYGNDTIRVVNVHLWSMGVRTDQLIKSLKAGNIGQSFLAFADIFSRLKEGFENRNEQLSEVESYVVGSRYPVLICGDFNELPIGYSYGKLSQNFQNAFEEAGQGLGFTLNRHPYCARIDQQFVSHHWQIKTCQTLSGISFSDHFPVLAQYVLKAQ</sequence>
<dbReference type="RefSeq" id="WP_190887009.1">
    <property type="nucleotide sequence ID" value="NZ_JACWZY010000007.1"/>
</dbReference>
<evidence type="ECO:0000259" key="2">
    <source>
        <dbReference type="Pfam" id="PF03372"/>
    </source>
</evidence>
<feature type="transmembrane region" description="Helical" evidence="1">
    <location>
        <begin position="38"/>
        <end position="58"/>
    </location>
</feature>
<dbReference type="CDD" id="cd09084">
    <property type="entry name" value="EEP-2"/>
    <property type="match status" value="1"/>
</dbReference>
<accession>A0A927AQU5</accession>
<keyword evidence="1" id="KW-1133">Transmembrane helix</keyword>
<organism evidence="3 4">
    <name type="scientific">Spirosoma profusum</name>
    <dbReference type="NCBI Taxonomy" id="2771354"/>
    <lineage>
        <taxon>Bacteria</taxon>
        <taxon>Pseudomonadati</taxon>
        <taxon>Bacteroidota</taxon>
        <taxon>Cytophagia</taxon>
        <taxon>Cytophagales</taxon>
        <taxon>Cytophagaceae</taxon>
        <taxon>Spirosoma</taxon>
    </lineage>
</organism>
<dbReference type="GO" id="GO:0004519">
    <property type="term" value="F:endonuclease activity"/>
    <property type="evidence" value="ECO:0007669"/>
    <property type="project" value="UniProtKB-KW"/>
</dbReference>
<dbReference type="SUPFAM" id="SSF56219">
    <property type="entry name" value="DNase I-like"/>
    <property type="match status" value="1"/>
</dbReference>
<keyword evidence="4" id="KW-1185">Reference proteome</keyword>
<feature type="transmembrane region" description="Helical" evidence="1">
    <location>
        <begin position="64"/>
        <end position="85"/>
    </location>
</feature>
<protein>
    <submittedName>
        <fullName evidence="3">Endonuclease/exonuclease/phosphatase family protein</fullName>
    </submittedName>
</protein>
<gene>
    <name evidence="3" type="ORF">IC229_10955</name>
</gene>
<dbReference type="InterPro" id="IPR036691">
    <property type="entry name" value="Endo/exonu/phosph_ase_sf"/>
</dbReference>
<dbReference type="Proteomes" id="UP000598820">
    <property type="component" value="Unassembled WGS sequence"/>
</dbReference>
<evidence type="ECO:0000256" key="1">
    <source>
        <dbReference type="SAM" id="Phobius"/>
    </source>
</evidence>
<evidence type="ECO:0000313" key="3">
    <source>
        <dbReference type="EMBL" id="MBD2701156.1"/>
    </source>
</evidence>
<dbReference type="Pfam" id="PF03372">
    <property type="entry name" value="Exo_endo_phos"/>
    <property type="match status" value="1"/>
</dbReference>
<keyword evidence="3" id="KW-0540">Nuclease</keyword>
<comment type="caution">
    <text evidence="3">The sequence shown here is derived from an EMBL/GenBank/DDBJ whole genome shotgun (WGS) entry which is preliminary data.</text>
</comment>
<keyword evidence="1" id="KW-0472">Membrane</keyword>
<dbReference type="Gene3D" id="3.60.10.10">
    <property type="entry name" value="Endonuclease/exonuclease/phosphatase"/>
    <property type="match status" value="1"/>
</dbReference>
<evidence type="ECO:0000313" key="4">
    <source>
        <dbReference type="Proteomes" id="UP000598820"/>
    </source>
</evidence>
<dbReference type="InterPro" id="IPR005135">
    <property type="entry name" value="Endo/exonuclease/phosphatase"/>
</dbReference>